<organism evidence="1 2">
    <name type="scientific">Synoicihabitans lomoniglobus</name>
    <dbReference type="NCBI Taxonomy" id="2909285"/>
    <lineage>
        <taxon>Bacteria</taxon>
        <taxon>Pseudomonadati</taxon>
        <taxon>Verrucomicrobiota</taxon>
        <taxon>Opitutia</taxon>
        <taxon>Opitutales</taxon>
        <taxon>Opitutaceae</taxon>
        <taxon>Synoicihabitans</taxon>
    </lineage>
</organism>
<dbReference type="RefSeq" id="WP_330932196.1">
    <property type="nucleotide sequence ID" value="NZ_CP119075.1"/>
</dbReference>
<evidence type="ECO:0008006" key="3">
    <source>
        <dbReference type="Google" id="ProtNLM"/>
    </source>
</evidence>
<dbReference type="KEGG" id="slom:PXH66_01180"/>
<proteinExistence type="predicted"/>
<dbReference type="Proteomes" id="UP001218638">
    <property type="component" value="Chromosome"/>
</dbReference>
<dbReference type="Gene3D" id="3.30.70.60">
    <property type="match status" value="1"/>
</dbReference>
<gene>
    <name evidence="1" type="ORF">PXH66_01180</name>
</gene>
<reference evidence="1" key="1">
    <citation type="submission" date="2023-03" db="EMBL/GenBank/DDBJ databases">
        <title>Lomoglobus Profundus gen. nov., sp. nov., a novel member of the phylum Verrucomicrobia, isolated from deep-marine sediment of South China Sea.</title>
        <authorList>
            <person name="Ahmad T."/>
            <person name="Ishaq S.E."/>
            <person name="Wang F."/>
        </authorList>
    </citation>
    <scope>NUCLEOTIDE SEQUENCE</scope>
    <source>
        <strain evidence="1">LMO-M01</strain>
    </source>
</reference>
<dbReference type="AlphaFoldDB" id="A0AAE9ZUN0"/>
<dbReference type="EMBL" id="CP119075">
    <property type="protein sequence ID" value="WED65460.1"/>
    <property type="molecule type" value="Genomic_DNA"/>
</dbReference>
<accession>A0AAE9ZUN0</accession>
<protein>
    <recommendedName>
        <fullName evidence="3">Type 4a pilus biogenesis protein PilO</fullName>
    </recommendedName>
</protein>
<dbReference type="InterPro" id="IPR014717">
    <property type="entry name" value="Transl_elong_EF1B/ribsomal_bS6"/>
</dbReference>
<keyword evidence="2" id="KW-1185">Reference proteome</keyword>
<sequence length="169" mass="18981">MLAVLLTIGSYVRAGNITELEATLEERTRLSERYKNNLRYANRLQADAAKVKEATDAISRRAIDPSALATNLQFFYRLESELDLRLIDLRQGIADRPKKATIYSAVPYTVAVEGTYIQLMDFVRRLETGGHYVRFQTSNFNPSREAGGALTGTDPKIVLSLNLQLLGRQ</sequence>
<evidence type="ECO:0000313" key="1">
    <source>
        <dbReference type="EMBL" id="WED65460.1"/>
    </source>
</evidence>
<evidence type="ECO:0000313" key="2">
    <source>
        <dbReference type="Proteomes" id="UP001218638"/>
    </source>
</evidence>
<name>A0AAE9ZUN0_9BACT</name>